<accession>A0A926DK12</accession>
<dbReference type="GO" id="GO:0008483">
    <property type="term" value="F:transaminase activity"/>
    <property type="evidence" value="ECO:0007669"/>
    <property type="project" value="UniProtKB-KW"/>
</dbReference>
<keyword evidence="4" id="KW-0808">Transferase</keyword>
<dbReference type="Gene3D" id="3.90.1150.10">
    <property type="entry name" value="Aspartate Aminotransferase, domain 1"/>
    <property type="match status" value="1"/>
</dbReference>
<comment type="caution">
    <text evidence="4">The sequence shown here is derived from an EMBL/GenBank/DDBJ whole genome shotgun (WGS) entry which is preliminary data.</text>
</comment>
<dbReference type="Gene3D" id="3.40.640.10">
    <property type="entry name" value="Type I PLP-dependent aspartate aminotransferase-like (Major domain)"/>
    <property type="match status" value="1"/>
</dbReference>
<evidence type="ECO:0000313" key="4">
    <source>
        <dbReference type="EMBL" id="MBC8539152.1"/>
    </source>
</evidence>
<dbReference type="GO" id="GO:0030170">
    <property type="term" value="F:pyridoxal phosphate binding"/>
    <property type="evidence" value="ECO:0007669"/>
    <property type="project" value="InterPro"/>
</dbReference>
<dbReference type="EMBL" id="JACRSS010000005">
    <property type="protein sequence ID" value="MBC8539152.1"/>
    <property type="molecule type" value="Genomic_DNA"/>
</dbReference>
<dbReference type="PIRSF" id="PIRSF000521">
    <property type="entry name" value="Transaminase_4ab_Lys_Orn"/>
    <property type="match status" value="1"/>
</dbReference>
<dbReference type="Proteomes" id="UP000617951">
    <property type="component" value="Unassembled WGS sequence"/>
</dbReference>
<comment type="similarity">
    <text evidence="3">Belongs to the class-III pyridoxal-phosphate-dependent aminotransferase family.</text>
</comment>
<dbReference type="InterPro" id="IPR015422">
    <property type="entry name" value="PyrdxlP-dep_Trfase_small"/>
</dbReference>
<comment type="cofactor">
    <cofactor evidence="1">
        <name>pyridoxal 5'-phosphate</name>
        <dbReference type="ChEBI" id="CHEBI:597326"/>
    </cofactor>
</comment>
<dbReference type="PANTHER" id="PTHR11986">
    <property type="entry name" value="AMINOTRANSFERASE CLASS III"/>
    <property type="match status" value="1"/>
</dbReference>
<keyword evidence="4" id="KW-0032">Aminotransferase</keyword>
<evidence type="ECO:0000256" key="2">
    <source>
        <dbReference type="ARBA" id="ARBA00022898"/>
    </source>
</evidence>
<evidence type="ECO:0000256" key="3">
    <source>
        <dbReference type="RuleBase" id="RU003560"/>
    </source>
</evidence>
<dbReference type="InterPro" id="IPR015424">
    <property type="entry name" value="PyrdxlP-dep_Trfase"/>
</dbReference>
<evidence type="ECO:0000256" key="1">
    <source>
        <dbReference type="ARBA" id="ARBA00001933"/>
    </source>
</evidence>
<dbReference type="Pfam" id="PF00202">
    <property type="entry name" value="Aminotran_3"/>
    <property type="match status" value="1"/>
</dbReference>
<dbReference type="RefSeq" id="WP_178622040.1">
    <property type="nucleotide sequence ID" value="NZ_JACRSS010000005.1"/>
</dbReference>
<evidence type="ECO:0000313" key="5">
    <source>
        <dbReference type="Proteomes" id="UP000617951"/>
    </source>
</evidence>
<dbReference type="SUPFAM" id="SSF53383">
    <property type="entry name" value="PLP-dependent transferases"/>
    <property type="match status" value="1"/>
</dbReference>
<dbReference type="PROSITE" id="PS00600">
    <property type="entry name" value="AA_TRANSFER_CLASS_3"/>
    <property type="match status" value="1"/>
</dbReference>
<dbReference type="InterPro" id="IPR049704">
    <property type="entry name" value="Aminotrans_3_PPA_site"/>
</dbReference>
<keyword evidence="5" id="KW-1185">Reference proteome</keyword>
<dbReference type="InterPro" id="IPR005814">
    <property type="entry name" value="Aminotrans_3"/>
</dbReference>
<reference evidence="4" key="1">
    <citation type="submission" date="2020-08" db="EMBL/GenBank/DDBJ databases">
        <title>Genome public.</title>
        <authorList>
            <person name="Liu C."/>
            <person name="Sun Q."/>
        </authorList>
    </citation>
    <scope>NUCLEOTIDE SEQUENCE</scope>
    <source>
        <strain evidence="4">NSJ-63</strain>
    </source>
</reference>
<protein>
    <submittedName>
        <fullName evidence="4">Aspartate aminotransferase family protein</fullName>
    </submittedName>
</protein>
<dbReference type="InterPro" id="IPR015421">
    <property type="entry name" value="PyrdxlP-dep_Trfase_major"/>
</dbReference>
<dbReference type="AlphaFoldDB" id="A0A926DK12"/>
<dbReference type="InterPro" id="IPR050103">
    <property type="entry name" value="Class-III_PLP-dep_AT"/>
</dbReference>
<keyword evidence="2 3" id="KW-0663">Pyridoxal phosphate</keyword>
<dbReference type="CDD" id="cd00610">
    <property type="entry name" value="OAT_like"/>
    <property type="match status" value="1"/>
</dbReference>
<proteinExistence type="inferred from homology"/>
<sequence length="478" mass="53241">MCEGKCSGCAGKKCGEYRALPGEKSKKIKEDLFKYESGGTFWRVTNDSADRIPVYEKMEGLRMWDVDGNEYIDTYGQFAASCLGHAPGQLIDAVTDQMRTLMHVSGDTPNVPRAQLVKKLAEEVAPGDMRGDAKVQFELGGSGAVELALQIAEYSQKDPQNDFISFFGAYHGRTTAALTVAPNIYFRDRLPTMAQKVTRVPYAYCYRCHYGMEYPSCDMYCVKYLKKLFESPEYGIYDPTTKTNSIAAIIVEPAQFHTGGIYPPAEFIQGVREVCDEYGLVMIDDEIAVGMGRSGKWWCIENYGVTPDMITTSKALSGGVWPLSAVIGKNKVMDVWNEHPDKHMGTWHGNAVGARAALTVIDEIQKNGYLEKNAEHGRYFLDGLKQIQKKHPMVGDVQGIGLGLSLEMVRDKKTKEPAEAETIAVIRKALEYGMTICRAAYYGNRMTFMPGYIVTKKDIDLMLDITDRCISEVEAGDF</sequence>
<dbReference type="GO" id="GO:0042802">
    <property type="term" value="F:identical protein binding"/>
    <property type="evidence" value="ECO:0007669"/>
    <property type="project" value="TreeGrafter"/>
</dbReference>
<name>A0A926DK12_9FIRM</name>
<organism evidence="4 5">
    <name type="scientific">Guopingia tenuis</name>
    <dbReference type="NCBI Taxonomy" id="2763656"/>
    <lineage>
        <taxon>Bacteria</taxon>
        <taxon>Bacillati</taxon>
        <taxon>Bacillota</taxon>
        <taxon>Clostridia</taxon>
        <taxon>Christensenellales</taxon>
        <taxon>Christensenellaceae</taxon>
        <taxon>Guopingia</taxon>
    </lineage>
</organism>
<gene>
    <name evidence="4" type="ORF">H8693_09430</name>
</gene>